<dbReference type="PROSITE" id="PS50850">
    <property type="entry name" value="MFS"/>
    <property type="match status" value="1"/>
</dbReference>
<feature type="transmembrane region" description="Helical" evidence="7">
    <location>
        <begin position="299"/>
        <end position="316"/>
    </location>
</feature>
<organism evidence="9 10">
    <name type="scientific">Pseudonocardia eucalypti</name>
    <dbReference type="NCBI Taxonomy" id="648755"/>
    <lineage>
        <taxon>Bacteria</taxon>
        <taxon>Bacillati</taxon>
        <taxon>Actinomycetota</taxon>
        <taxon>Actinomycetes</taxon>
        <taxon>Pseudonocardiales</taxon>
        <taxon>Pseudonocardiaceae</taxon>
        <taxon>Pseudonocardia</taxon>
    </lineage>
</organism>
<evidence type="ECO:0000256" key="2">
    <source>
        <dbReference type="ARBA" id="ARBA00022475"/>
    </source>
</evidence>
<dbReference type="InterPro" id="IPR011701">
    <property type="entry name" value="MFS"/>
</dbReference>
<dbReference type="PANTHER" id="PTHR23513">
    <property type="entry name" value="INTEGRAL MEMBRANE EFFLUX PROTEIN-RELATED"/>
    <property type="match status" value="1"/>
</dbReference>
<keyword evidence="2" id="KW-1003">Cell membrane</keyword>
<feature type="transmembrane region" description="Helical" evidence="7">
    <location>
        <begin position="417"/>
        <end position="442"/>
    </location>
</feature>
<keyword evidence="3 7" id="KW-0812">Transmembrane</keyword>
<feature type="transmembrane region" description="Helical" evidence="7">
    <location>
        <begin position="134"/>
        <end position="157"/>
    </location>
</feature>
<dbReference type="EMBL" id="BAABJP010000001">
    <property type="protein sequence ID" value="GAA5144544.1"/>
    <property type="molecule type" value="Genomic_DNA"/>
</dbReference>
<feature type="region of interest" description="Disordered" evidence="6">
    <location>
        <begin position="1"/>
        <end position="57"/>
    </location>
</feature>
<dbReference type="InterPro" id="IPR036259">
    <property type="entry name" value="MFS_trans_sf"/>
</dbReference>
<dbReference type="Proteomes" id="UP001428817">
    <property type="component" value="Unassembled WGS sequence"/>
</dbReference>
<name>A0ABP9PES7_9PSEU</name>
<accession>A0ABP9PES7</accession>
<feature type="transmembrane region" description="Helical" evidence="7">
    <location>
        <begin position="196"/>
        <end position="218"/>
    </location>
</feature>
<evidence type="ECO:0000256" key="4">
    <source>
        <dbReference type="ARBA" id="ARBA00022989"/>
    </source>
</evidence>
<dbReference type="Gene3D" id="1.20.1250.20">
    <property type="entry name" value="MFS general substrate transporter like domains"/>
    <property type="match status" value="1"/>
</dbReference>
<gene>
    <name evidence="9" type="ORF">GCM10023321_01120</name>
</gene>
<evidence type="ECO:0000313" key="9">
    <source>
        <dbReference type="EMBL" id="GAA5144544.1"/>
    </source>
</evidence>
<feature type="domain" description="Major facilitator superfamily (MFS) profile" evidence="8">
    <location>
        <begin position="237"/>
        <end position="477"/>
    </location>
</feature>
<protein>
    <submittedName>
        <fullName evidence="9">MFS transporter</fullName>
    </submittedName>
</protein>
<evidence type="ECO:0000256" key="5">
    <source>
        <dbReference type="ARBA" id="ARBA00023136"/>
    </source>
</evidence>
<sequence length="477" mass="49096">MSSAHRQTRKDGSYEHAPAALAEPEPRVYPEPDPAPGPRRPAASAEPETEPEERLGWRGLLGTRGFRRLLATRFAAQCGDGMFQGALGGAVLFNPEREADPMAVAIGLAVLLAPYSIIGPFAGALLDRWDRRRVLWVANLLRGVLTVGVAAMVATGVAGPPLYLGALAVAGVTRFVLAGLSAALPHVVVKRHLVEANVLATTVGAAVAAGGGALAISLRAVFGGDNTGSAVITVIAALGAVLAAVFAAGFRQGVLGPDERTEAKQAIVAVARGLVDGARAMAAVPSVASSFTALMAHRLAYGISILLMLLLFRHSFSSNGVLLAGMAGIGEMVGVAAAGLAVAALVTPWLARRLGRGNTVRISLVVGAATMLVLSTAICMEMAMVGAFVLTCAGQMVKLCADAAVQSEVGDDRRGRVFALYDAVFNMCYVVAVAAAAILAPMHGRSPLLLVLAAACYLLGLLAHELLTRRRAAPTPT</sequence>
<dbReference type="SUPFAM" id="SSF103473">
    <property type="entry name" value="MFS general substrate transporter"/>
    <property type="match status" value="1"/>
</dbReference>
<evidence type="ECO:0000256" key="1">
    <source>
        <dbReference type="ARBA" id="ARBA00004651"/>
    </source>
</evidence>
<feature type="transmembrane region" description="Helical" evidence="7">
    <location>
        <begin position="322"/>
        <end position="347"/>
    </location>
</feature>
<evidence type="ECO:0000313" key="10">
    <source>
        <dbReference type="Proteomes" id="UP001428817"/>
    </source>
</evidence>
<keyword evidence="5 7" id="KW-0472">Membrane</keyword>
<dbReference type="Pfam" id="PF07690">
    <property type="entry name" value="MFS_1"/>
    <property type="match status" value="1"/>
</dbReference>
<evidence type="ECO:0000256" key="7">
    <source>
        <dbReference type="SAM" id="Phobius"/>
    </source>
</evidence>
<comment type="subcellular location">
    <subcellularLocation>
        <location evidence="1">Cell membrane</location>
        <topology evidence="1">Multi-pass membrane protein</topology>
    </subcellularLocation>
</comment>
<dbReference type="InterPro" id="IPR020846">
    <property type="entry name" value="MFS_dom"/>
</dbReference>
<feature type="transmembrane region" description="Helical" evidence="7">
    <location>
        <begin position="359"/>
        <end position="378"/>
    </location>
</feature>
<proteinExistence type="predicted"/>
<feature type="transmembrane region" description="Helical" evidence="7">
    <location>
        <begin position="230"/>
        <end position="250"/>
    </location>
</feature>
<evidence type="ECO:0000256" key="6">
    <source>
        <dbReference type="SAM" id="MobiDB-lite"/>
    </source>
</evidence>
<dbReference type="PANTHER" id="PTHR23513:SF17">
    <property type="entry name" value="MEMBRANE PROTEIN"/>
    <property type="match status" value="1"/>
</dbReference>
<feature type="transmembrane region" description="Helical" evidence="7">
    <location>
        <begin position="448"/>
        <end position="467"/>
    </location>
</feature>
<feature type="transmembrane region" description="Helical" evidence="7">
    <location>
        <begin position="163"/>
        <end position="184"/>
    </location>
</feature>
<comment type="caution">
    <text evidence="9">The sequence shown here is derived from an EMBL/GenBank/DDBJ whole genome shotgun (WGS) entry which is preliminary data.</text>
</comment>
<dbReference type="CDD" id="cd06173">
    <property type="entry name" value="MFS_MefA_like"/>
    <property type="match status" value="1"/>
</dbReference>
<evidence type="ECO:0000259" key="8">
    <source>
        <dbReference type="PROSITE" id="PS50850"/>
    </source>
</evidence>
<keyword evidence="4 7" id="KW-1133">Transmembrane helix</keyword>
<feature type="transmembrane region" description="Helical" evidence="7">
    <location>
        <begin position="102"/>
        <end position="122"/>
    </location>
</feature>
<evidence type="ECO:0000256" key="3">
    <source>
        <dbReference type="ARBA" id="ARBA00022692"/>
    </source>
</evidence>
<reference evidence="10" key="1">
    <citation type="journal article" date="2019" name="Int. J. Syst. Evol. Microbiol.">
        <title>The Global Catalogue of Microorganisms (GCM) 10K type strain sequencing project: providing services to taxonomists for standard genome sequencing and annotation.</title>
        <authorList>
            <consortium name="The Broad Institute Genomics Platform"/>
            <consortium name="The Broad Institute Genome Sequencing Center for Infectious Disease"/>
            <person name="Wu L."/>
            <person name="Ma J."/>
        </authorList>
    </citation>
    <scope>NUCLEOTIDE SEQUENCE [LARGE SCALE GENOMIC DNA]</scope>
    <source>
        <strain evidence="10">JCM 18303</strain>
    </source>
</reference>
<keyword evidence="10" id="KW-1185">Reference proteome</keyword>